<feature type="transmembrane region" description="Helical" evidence="7">
    <location>
        <begin position="12"/>
        <end position="33"/>
    </location>
</feature>
<keyword evidence="6" id="KW-0769">Symport</keyword>
<dbReference type="OrthoDB" id="9762833at2"/>
<organism evidence="8 9">
    <name type="scientific">Halopseudomonas pachastrellae</name>
    <dbReference type="NCBI Taxonomy" id="254161"/>
    <lineage>
        <taxon>Bacteria</taxon>
        <taxon>Pseudomonadati</taxon>
        <taxon>Pseudomonadota</taxon>
        <taxon>Gammaproteobacteria</taxon>
        <taxon>Pseudomonadales</taxon>
        <taxon>Pseudomonadaceae</taxon>
        <taxon>Halopseudomonas</taxon>
    </lineage>
</organism>
<comment type="subcellular location">
    <subcellularLocation>
        <location evidence="1">Membrane</location>
        <topology evidence="1">Multi-pass membrane protein</topology>
    </subcellularLocation>
</comment>
<feature type="transmembrane region" description="Helical" evidence="7">
    <location>
        <begin position="441"/>
        <end position="462"/>
    </location>
</feature>
<feature type="transmembrane region" description="Helical" evidence="7">
    <location>
        <begin position="96"/>
        <end position="120"/>
    </location>
</feature>
<keyword evidence="3 6" id="KW-0812">Transmembrane</keyword>
<proteinExistence type="inferred from homology"/>
<keyword evidence="5 7" id="KW-0472">Membrane</keyword>
<comment type="similarity">
    <text evidence="6">Belongs to the sodium:neurotransmitter symporter (SNF) (TC 2.A.22) family.</text>
</comment>
<evidence type="ECO:0000256" key="1">
    <source>
        <dbReference type="ARBA" id="ARBA00004141"/>
    </source>
</evidence>
<feature type="transmembrane region" description="Helical" evidence="7">
    <location>
        <begin position="408"/>
        <end position="425"/>
    </location>
</feature>
<dbReference type="InterPro" id="IPR037272">
    <property type="entry name" value="SNS_sf"/>
</dbReference>
<name>A0A1S8DFK9_9GAMM</name>
<dbReference type="Pfam" id="PF00209">
    <property type="entry name" value="SNF"/>
    <property type="match status" value="2"/>
</dbReference>
<feature type="transmembrane region" description="Helical" evidence="7">
    <location>
        <begin position="224"/>
        <end position="247"/>
    </location>
</feature>
<evidence type="ECO:0000256" key="4">
    <source>
        <dbReference type="ARBA" id="ARBA00022989"/>
    </source>
</evidence>
<dbReference type="PANTHER" id="PTHR42948:SF1">
    <property type="entry name" value="TRANSPORTER"/>
    <property type="match status" value="1"/>
</dbReference>
<dbReference type="PROSITE" id="PS00610">
    <property type="entry name" value="NA_NEUROTRAN_SYMP_1"/>
    <property type="match status" value="1"/>
</dbReference>
<feature type="transmembrane region" description="Helical" evidence="7">
    <location>
        <begin position="352"/>
        <end position="372"/>
    </location>
</feature>
<evidence type="ECO:0000256" key="2">
    <source>
        <dbReference type="ARBA" id="ARBA00022448"/>
    </source>
</evidence>
<keyword evidence="4 7" id="KW-1133">Transmembrane helix</keyword>
<feature type="transmembrane region" description="Helical" evidence="7">
    <location>
        <begin position="155"/>
        <end position="176"/>
    </location>
</feature>
<protein>
    <recommendedName>
        <fullName evidence="6">Transporter</fullName>
    </recommendedName>
</protein>
<dbReference type="InterPro" id="IPR000175">
    <property type="entry name" value="Na/ntran_symport"/>
</dbReference>
<dbReference type="STRING" id="254161.SAMN05216256_106109"/>
<dbReference type="RefSeq" id="WP_083726900.1">
    <property type="nucleotide sequence ID" value="NZ_FOUD01000006.1"/>
</dbReference>
<feature type="transmembrane region" description="Helical" evidence="7">
    <location>
        <begin position="183"/>
        <end position="204"/>
    </location>
</feature>
<feature type="transmembrane region" description="Helical" evidence="7">
    <location>
        <begin position="305"/>
        <end position="331"/>
    </location>
</feature>
<dbReference type="PANTHER" id="PTHR42948">
    <property type="entry name" value="TRANSPORTER"/>
    <property type="match status" value="1"/>
</dbReference>
<evidence type="ECO:0000256" key="5">
    <source>
        <dbReference type="ARBA" id="ARBA00023136"/>
    </source>
</evidence>
<reference evidence="8 9" key="1">
    <citation type="submission" date="2017-01" db="EMBL/GenBank/DDBJ databases">
        <title>Draft genome sequence of Pseudomonas pachastrellae type strain CCUG 46540T from a deep sea.</title>
        <authorList>
            <person name="Gomila M."/>
            <person name="Mulet M."/>
            <person name="Lalucat J."/>
            <person name="Garcia-Valdes E."/>
        </authorList>
    </citation>
    <scope>NUCLEOTIDE SEQUENCE [LARGE SCALE GENOMIC DNA]</scope>
    <source>
        <strain evidence="8 9">CCUG 46540</strain>
    </source>
</reference>
<comment type="caution">
    <text evidence="8">The sequence shown here is derived from an EMBL/GenBank/DDBJ whole genome shotgun (WGS) entry which is preliminary data.</text>
</comment>
<evidence type="ECO:0000313" key="9">
    <source>
        <dbReference type="Proteomes" id="UP000242847"/>
    </source>
</evidence>
<dbReference type="InterPro" id="IPR047218">
    <property type="entry name" value="YocR/YhdH-like"/>
</dbReference>
<evidence type="ECO:0000256" key="6">
    <source>
        <dbReference type="RuleBase" id="RU003732"/>
    </source>
</evidence>
<keyword evidence="2 6" id="KW-0813">Transport</keyword>
<dbReference type="EMBL" id="MUBC01000016">
    <property type="protein sequence ID" value="ONM44225.1"/>
    <property type="molecule type" value="Genomic_DNA"/>
</dbReference>
<evidence type="ECO:0000256" key="3">
    <source>
        <dbReference type="ARBA" id="ARBA00022692"/>
    </source>
</evidence>
<sequence length="467" mass="50397">MSKDTVSIHGIWASRWVFILAATGSAVGLGNIWKFPYMTGMYGGGAFVLVYLVCIALIGLPVMLAETLLGRRGRQSPVNTLSTLARCSGASERWSWAAVMGMIGALLILSFYSVVAGWALDYILGMVRGEFSGIDGAGAGQRFGGLTSDPVRLTIWHSLFMLLTAWVIARGVVAGLERTLRILMPLLFVLLLALLGYSMTTGHFMEGVRFLFDFDLAKVPDGILAAMGHAFFTLSVGVGSIMVFGAYMPRKASIGSTVLTVGLLDTVVALTAGMALFPVVFAAGLQPNEGPGLMFVTLPIAFGNIAGGNVFGVVFFLLVTVAAWSSAISMLEPAVAFFVERTGRSRGQVTSVIALLCWVVGLGTVLSFNLLADARFFVTDADGWHLYRWTSEGGMTFFESIDYLTSRIMLPLGGLLFVLFAGWVLDRDVFRDELALRHQRLFSLVYSLLRYVAPAGILIILVTELSK</sequence>
<dbReference type="GO" id="GO:0015293">
    <property type="term" value="F:symporter activity"/>
    <property type="evidence" value="ECO:0007669"/>
    <property type="project" value="UniProtKB-KW"/>
</dbReference>
<dbReference type="CDD" id="cd10336">
    <property type="entry name" value="SLC6sbd_Tyt1-Like"/>
    <property type="match status" value="1"/>
</dbReference>
<feature type="transmembrane region" description="Helical" evidence="7">
    <location>
        <begin position="259"/>
        <end position="285"/>
    </location>
</feature>
<dbReference type="AlphaFoldDB" id="A0A1S8DFK9"/>
<dbReference type="Proteomes" id="UP000242847">
    <property type="component" value="Unassembled WGS sequence"/>
</dbReference>
<keyword evidence="9" id="KW-1185">Reference proteome</keyword>
<evidence type="ECO:0000256" key="7">
    <source>
        <dbReference type="SAM" id="Phobius"/>
    </source>
</evidence>
<dbReference type="NCBIfam" id="NF037979">
    <property type="entry name" value="Na_transp"/>
    <property type="match status" value="1"/>
</dbReference>
<accession>A0A1S8DFK9</accession>
<dbReference type="PROSITE" id="PS50267">
    <property type="entry name" value="NA_NEUROTRAN_SYMP_3"/>
    <property type="match status" value="1"/>
</dbReference>
<feature type="transmembrane region" description="Helical" evidence="7">
    <location>
        <begin position="45"/>
        <end position="65"/>
    </location>
</feature>
<dbReference type="SUPFAM" id="SSF161070">
    <property type="entry name" value="SNF-like"/>
    <property type="match status" value="1"/>
</dbReference>
<dbReference type="GO" id="GO:0016020">
    <property type="term" value="C:membrane"/>
    <property type="evidence" value="ECO:0007669"/>
    <property type="project" value="UniProtKB-SubCell"/>
</dbReference>
<gene>
    <name evidence="8" type="ORF">BXT89_09115</name>
</gene>
<evidence type="ECO:0000313" key="8">
    <source>
        <dbReference type="EMBL" id="ONM44225.1"/>
    </source>
</evidence>
<dbReference type="PRINTS" id="PR00176">
    <property type="entry name" value="NANEUSMPORT"/>
</dbReference>